<gene>
    <name evidence="1" type="ORF">WICPIJ_002920</name>
</gene>
<keyword evidence="2" id="KW-1185">Reference proteome</keyword>
<evidence type="ECO:0000313" key="1">
    <source>
        <dbReference type="EMBL" id="KAH3686105.1"/>
    </source>
</evidence>
<dbReference type="AlphaFoldDB" id="A0A9P8TPC9"/>
<organism evidence="1 2">
    <name type="scientific">Wickerhamomyces pijperi</name>
    <name type="common">Yeast</name>
    <name type="synonym">Pichia pijperi</name>
    <dbReference type="NCBI Taxonomy" id="599730"/>
    <lineage>
        <taxon>Eukaryota</taxon>
        <taxon>Fungi</taxon>
        <taxon>Dikarya</taxon>
        <taxon>Ascomycota</taxon>
        <taxon>Saccharomycotina</taxon>
        <taxon>Saccharomycetes</taxon>
        <taxon>Phaffomycetales</taxon>
        <taxon>Wickerhamomycetaceae</taxon>
        <taxon>Wickerhamomyces</taxon>
    </lineage>
</organism>
<dbReference type="EMBL" id="JAEUBG010001649">
    <property type="protein sequence ID" value="KAH3686105.1"/>
    <property type="molecule type" value="Genomic_DNA"/>
</dbReference>
<dbReference type="Proteomes" id="UP000774326">
    <property type="component" value="Unassembled WGS sequence"/>
</dbReference>
<reference evidence="1" key="2">
    <citation type="submission" date="2021-01" db="EMBL/GenBank/DDBJ databases">
        <authorList>
            <person name="Schikora-Tamarit M.A."/>
        </authorList>
    </citation>
    <scope>NUCLEOTIDE SEQUENCE</scope>
    <source>
        <strain evidence="1">CBS2887</strain>
    </source>
</reference>
<proteinExistence type="predicted"/>
<protein>
    <submittedName>
        <fullName evidence="1">Uncharacterized protein</fullName>
    </submittedName>
</protein>
<reference evidence="1" key="1">
    <citation type="journal article" date="2021" name="Open Biol.">
        <title>Shared evolutionary footprints suggest mitochondrial oxidative damage underlies multiple complex I losses in fungi.</title>
        <authorList>
            <person name="Schikora-Tamarit M.A."/>
            <person name="Marcet-Houben M."/>
            <person name="Nosek J."/>
            <person name="Gabaldon T."/>
        </authorList>
    </citation>
    <scope>NUCLEOTIDE SEQUENCE</scope>
    <source>
        <strain evidence="1">CBS2887</strain>
    </source>
</reference>
<sequence length="85" mass="10328">MYETLNRAFGKDKKFTYLITSLDQVETKFNANKKIIFKWFNDLIKYEELEHDENFKFVGIVEDVKRKLYLLNKYGNELHVEKEQS</sequence>
<accession>A0A9P8TPC9</accession>
<comment type="caution">
    <text evidence="1">The sequence shown here is derived from an EMBL/GenBank/DDBJ whole genome shotgun (WGS) entry which is preliminary data.</text>
</comment>
<name>A0A9P8TPC9_WICPI</name>
<evidence type="ECO:0000313" key="2">
    <source>
        <dbReference type="Proteomes" id="UP000774326"/>
    </source>
</evidence>